<reference evidence="3 4" key="1">
    <citation type="journal article" date="2019" name="PLoS Pathog.">
        <title>Genome sequence of the bovine parasite Schistosoma bovis Tanzania.</title>
        <authorList>
            <person name="Oey H."/>
            <person name="Zakrzewski M."/>
            <person name="Gobert G."/>
            <person name="Gravermann K."/>
            <person name="Stoye J."/>
            <person name="Jones M."/>
            <person name="Mcmanus D."/>
            <person name="Krause L."/>
        </authorList>
    </citation>
    <scope>NUCLEOTIDE SEQUENCE [LARGE SCALE GENOMIC DNA]</scope>
    <source>
        <strain evidence="3 4">TAN1997</strain>
    </source>
</reference>
<name>A0A430QMX5_SCHBO</name>
<feature type="domain" description="Deltamethrin resistance protein prag01" evidence="2">
    <location>
        <begin position="36"/>
        <end position="74"/>
    </location>
</feature>
<evidence type="ECO:0000313" key="4">
    <source>
        <dbReference type="Proteomes" id="UP000290809"/>
    </source>
</evidence>
<gene>
    <name evidence="3" type="ORF">DC041_0003593</name>
</gene>
<dbReference type="InterPro" id="IPR031973">
    <property type="entry name" value="Deltameth_res_prag01"/>
</dbReference>
<dbReference type="Proteomes" id="UP000290809">
    <property type="component" value="Unassembled WGS sequence"/>
</dbReference>
<evidence type="ECO:0000256" key="1">
    <source>
        <dbReference type="SAM" id="Phobius"/>
    </source>
</evidence>
<evidence type="ECO:0000259" key="2">
    <source>
        <dbReference type="Pfam" id="PF16020"/>
    </source>
</evidence>
<feature type="transmembrane region" description="Helical" evidence="1">
    <location>
        <begin position="58"/>
        <end position="77"/>
    </location>
</feature>
<protein>
    <recommendedName>
        <fullName evidence="2">Deltamethrin resistance protein prag01 domain-containing protein</fullName>
    </recommendedName>
</protein>
<dbReference type="AlphaFoldDB" id="A0A430QMX5"/>
<sequence>MISRLVVATPNKLLSIGRVNHIRNHVPMRFPAGTYDELQIPQGSWAELHKQQNRLYNTYFIISAAIATVLFAAAFYVSDINKYKLPKISNSEEGLKFLNPDPKALQYILEN</sequence>
<keyword evidence="1" id="KW-0812">Transmembrane</keyword>
<keyword evidence="4" id="KW-1185">Reference proteome</keyword>
<proteinExistence type="predicted"/>
<organism evidence="3 4">
    <name type="scientific">Schistosoma bovis</name>
    <name type="common">Blood fluke</name>
    <dbReference type="NCBI Taxonomy" id="6184"/>
    <lineage>
        <taxon>Eukaryota</taxon>
        <taxon>Metazoa</taxon>
        <taxon>Spiralia</taxon>
        <taxon>Lophotrochozoa</taxon>
        <taxon>Platyhelminthes</taxon>
        <taxon>Trematoda</taxon>
        <taxon>Digenea</taxon>
        <taxon>Strigeidida</taxon>
        <taxon>Schistosomatoidea</taxon>
        <taxon>Schistosomatidae</taxon>
        <taxon>Schistosoma</taxon>
    </lineage>
</organism>
<accession>A0A430QMX5</accession>
<comment type="caution">
    <text evidence="3">The sequence shown here is derived from an EMBL/GenBank/DDBJ whole genome shotgun (WGS) entry which is preliminary data.</text>
</comment>
<dbReference type="Pfam" id="PF16020">
    <property type="entry name" value="Deltameth_res"/>
    <property type="match status" value="1"/>
</dbReference>
<keyword evidence="1" id="KW-0472">Membrane</keyword>
<dbReference type="EMBL" id="QMKO01001530">
    <property type="protein sequence ID" value="RTG89053.1"/>
    <property type="molecule type" value="Genomic_DNA"/>
</dbReference>
<keyword evidence="1" id="KW-1133">Transmembrane helix</keyword>
<evidence type="ECO:0000313" key="3">
    <source>
        <dbReference type="EMBL" id="RTG89053.1"/>
    </source>
</evidence>